<dbReference type="EMBL" id="SCEB01000205">
    <property type="protein sequence ID" value="RXN00303.1"/>
    <property type="molecule type" value="Genomic_DNA"/>
</dbReference>
<evidence type="ECO:0000256" key="1">
    <source>
        <dbReference type="ARBA" id="ARBA00004123"/>
    </source>
</evidence>
<organism evidence="4 5">
    <name type="scientific">Acipenser ruthenus</name>
    <name type="common">Sterlet sturgeon</name>
    <dbReference type="NCBI Taxonomy" id="7906"/>
    <lineage>
        <taxon>Eukaryota</taxon>
        <taxon>Metazoa</taxon>
        <taxon>Chordata</taxon>
        <taxon>Craniata</taxon>
        <taxon>Vertebrata</taxon>
        <taxon>Euteleostomi</taxon>
        <taxon>Actinopterygii</taxon>
        <taxon>Chondrostei</taxon>
        <taxon>Acipenseriformes</taxon>
        <taxon>Acipenseridae</taxon>
        <taxon>Acipenser</taxon>
    </lineage>
</organism>
<feature type="domain" description="Helicase ATP-binding" evidence="3">
    <location>
        <begin position="25"/>
        <end position="112"/>
    </location>
</feature>
<dbReference type="GO" id="GO:0003682">
    <property type="term" value="F:chromatin binding"/>
    <property type="evidence" value="ECO:0007669"/>
    <property type="project" value="TreeGrafter"/>
</dbReference>
<dbReference type="GO" id="GO:0034728">
    <property type="term" value="P:nucleosome organization"/>
    <property type="evidence" value="ECO:0007669"/>
    <property type="project" value="TreeGrafter"/>
</dbReference>
<proteinExistence type="predicted"/>
<dbReference type="GO" id="GO:0016887">
    <property type="term" value="F:ATP hydrolysis activity"/>
    <property type="evidence" value="ECO:0007669"/>
    <property type="project" value="TreeGrafter"/>
</dbReference>
<dbReference type="Pfam" id="PF00176">
    <property type="entry name" value="SNF2-rel_dom"/>
    <property type="match status" value="1"/>
</dbReference>
<dbReference type="PROSITE" id="PS51192">
    <property type="entry name" value="HELICASE_ATP_BIND_1"/>
    <property type="match status" value="1"/>
</dbReference>
<dbReference type="InterPro" id="IPR000330">
    <property type="entry name" value="SNF2_N"/>
</dbReference>
<dbReference type="GO" id="GO:0005634">
    <property type="term" value="C:nucleus"/>
    <property type="evidence" value="ECO:0007669"/>
    <property type="project" value="UniProtKB-SubCell"/>
</dbReference>
<evidence type="ECO:0000313" key="4">
    <source>
        <dbReference type="EMBL" id="RXN00303.1"/>
    </source>
</evidence>
<dbReference type="InterPro" id="IPR014001">
    <property type="entry name" value="Helicase_ATP-bd"/>
</dbReference>
<dbReference type="PANTHER" id="PTHR45623">
    <property type="entry name" value="CHROMODOMAIN-HELICASE-DNA-BINDING PROTEIN 3-RELATED-RELATED"/>
    <property type="match status" value="1"/>
</dbReference>
<dbReference type="PANTHER" id="PTHR45623:SF7">
    <property type="entry name" value="CHROMODOMAIN-HELICASE-DNA-BINDING PROTEIN 1"/>
    <property type="match status" value="1"/>
</dbReference>
<keyword evidence="4" id="KW-0067">ATP-binding</keyword>
<keyword evidence="4" id="KW-0547">Nucleotide-binding</keyword>
<keyword evidence="4" id="KW-0378">Hydrolase</keyword>
<sequence>MKNLQPSALVTSLVKNRRRKNPFAFKILIRGNSRILADEMGLGKTIQTIYFLKYLLHDPQLYGPFLLVVPLSTLTSWQREIHLWAPQMNMVVYLGDIRSMVRPGHNDTTYCL</sequence>
<comment type="subcellular location">
    <subcellularLocation>
        <location evidence="1">Nucleus</location>
    </subcellularLocation>
</comment>
<dbReference type="GO" id="GO:0140658">
    <property type="term" value="F:ATP-dependent chromatin remodeler activity"/>
    <property type="evidence" value="ECO:0007669"/>
    <property type="project" value="TreeGrafter"/>
</dbReference>
<evidence type="ECO:0000313" key="5">
    <source>
        <dbReference type="Proteomes" id="UP000289886"/>
    </source>
</evidence>
<keyword evidence="2" id="KW-0539">Nucleus</keyword>
<dbReference type="GO" id="GO:0004386">
    <property type="term" value="F:helicase activity"/>
    <property type="evidence" value="ECO:0007669"/>
    <property type="project" value="UniProtKB-KW"/>
</dbReference>
<keyword evidence="4" id="KW-0347">Helicase</keyword>
<reference evidence="4 5" key="1">
    <citation type="submission" date="2019-01" db="EMBL/GenBank/DDBJ databases">
        <title>Draft Genome and Complete Hox-Cluster Characterization of the Sterlet Sturgeon (Acipenser ruthenus).</title>
        <authorList>
            <person name="Wei Q."/>
        </authorList>
    </citation>
    <scope>NUCLEOTIDE SEQUENCE [LARGE SCALE GENOMIC DNA]</scope>
    <source>
        <strain evidence="4">WHYD16114868_AA</strain>
        <tissue evidence="4">Blood</tissue>
    </source>
</reference>
<dbReference type="SUPFAM" id="SSF52540">
    <property type="entry name" value="P-loop containing nucleoside triphosphate hydrolases"/>
    <property type="match status" value="1"/>
</dbReference>
<dbReference type="GO" id="GO:0005524">
    <property type="term" value="F:ATP binding"/>
    <property type="evidence" value="ECO:0007669"/>
    <property type="project" value="InterPro"/>
</dbReference>
<protein>
    <submittedName>
        <fullName evidence="4">Chromodomain-helicase-DNA-binding protein 1</fullName>
    </submittedName>
</protein>
<evidence type="ECO:0000256" key="2">
    <source>
        <dbReference type="ARBA" id="ARBA00023242"/>
    </source>
</evidence>
<dbReference type="AlphaFoldDB" id="A0A662YV15"/>
<dbReference type="GO" id="GO:0003677">
    <property type="term" value="F:DNA binding"/>
    <property type="evidence" value="ECO:0007669"/>
    <property type="project" value="UniProtKB-KW"/>
</dbReference>
<dbReference type="GO" id="GO:0042393">
    <property type="term" value="F:histone binding"/>
    <property type="evidence" value="ECO:0007669"/>
    <property type="project" value="TreeGrafter"/>
</dbReference>
<dbReference type="GO" id="GO:0000785">
    <property type="term" value="C:chromatin"/>
    <property type="evidence" value="ECO:0007669"/>
    <property type="project" value="TreeGrafter"/>
</dbReference>
<keyword evidence="4" id="KW-0238">DNA-binding</keyword>
<dbReference type="Proteomes" id="UP000289886">
    <property type="component" value="Unassembled WGS sequence"/>
</dbReference>
<accession>A0A662YV15</accession>
<gene>
    <name evidence="4" type="ORF">EOD39_9806</name>
</gene>
<dbReference type="Gene3D" id="3.40.50.10810">
    <property type="entry name" value="Tandem AAA-ATPase domain"/>
    <property type="match status" value="1"/>
</dbReference>
<keyword evidence="5" id="KW-1185">Reference proteome</keyword>
<dbReference type="InterPro" id="IPR027417">
    <property type="entry name" value="P-loop_NTPase"/>
</dbReference>
<evidence type="ECO:0000259" key="3">
    <source>
        <dbReference type="PROSITE" id="PS51192"/>
    </source>
</evidence>
<dbReference type="InterPro" id="IPR038718">
    <property type="entry name" value="SNF2-like_sf"/>
</dbReference>
<name>A0A662YV15_ACIRT</name>
<comment type="caution">
    <text evidence="4">The sequence shown here is derived from an EMBL/GenBank/DDBJ whole genome shotgun (WGS) entry which is preliminary data.</text>
</comment>